<evidence type="ECO:0000256" key="1">
    <source>
        <dbReference type="SAM" id="MobiDB-lite"/>
    </source>
</evidence>
<evidence type="ECO:0000313" key="2">
    <source>
        <dbReference type="EMBL" id="KNE67121.1"/>
    </source>
</evidence>
<proteinExistence type="predicted"/>
<feature type="region of interest" description="Disordered" evidence="1">
    <location>
        <begin position="85"/>
        <end position="119"/>
    </location>
</feature>
<organism evidence="2 3">
    <name type="scientific">Allomyces macrogynus (strain ATCC 38327)</name>
    <name type="common">Allomyces javanicus var. macrogynus</name>
    <dbReference type="NCBI Taxonomy" id="578462"/>
    <lineage>
        <taxon>Eukaryota</taxon>
        <taxon>Fungi</taxon>
        <taxon>Fungi incertae sedis</taxon>
        <taxon>Blastocladiomycota</taxon>
        <taxon>Blastocladiomycetes</taxon>
        <taxon>Blastocladiales</taxon>
        <taxon>Blastocladiaceae</taxon>
        <taxon>Allomyces</taxon>
    </lineage>
</organism>
<reference evidence="3" key="2">
    <citation type="submission" date="2009-11" db="EMBL/GenBank/DDBJ databases">
        <title>The Genome Sequence of Allomyces macrogynus strain ATCC 38327.</title>
        <authorList>
            <consortium name="The Broad Institute Genome Sequencing Platform"/>
            <person name="Russ C."/>
            <person name="Cuomo C."/>
            <person name="Shea T."/>
            <person name="Young S.K."/>
            <person name="Zeng Q."/>
            <person name="Koehrsen M."/>
            <person name="Haas B."/>
            <person name="Borodovsky M."/>
            <person name="Guigo R."/>
            <person name="Alvarado L."/>
            <person name="Berlin A."/>
            <person name="Borenstein D."/>
            <person name="Chen Z."/>
            <person name="Engels R."/>
            <person name="Freedman E."/>
            <person name="Gellesch M."/>
            <person name="Goldberg J."/>
            <person name="Griggs A."/>
            <person name="Gujja S."/>
            <person name="Heiman D."/>
            <person name="Hepburn T."/>
            <person name="Howarth C."/>
            <person name="Jen D."/>
            <person name="Larson L."/>
            <person name="Lewis B."/>
            <person name="Mehta T."/>
            <person name="Park D."/>
            <person name="Pearson M."/>
            <person name="Roberts A."/>
            <person name="Saif S."/>
            <person name="Shenoy N."/>
            <person name="Sisk P."/>
            <person name="Stolte C."/>
            <person name="Sykes S."/>
            <person name="Walk T."/>
            <person name="White J."/>
            <person name="Yandava C."/>
            <person name="Burger G."/>
            <person name="Gray M.W."/>
            <person name="Holland P.W.H."/>
            <person name="King N."/>
            <person name="Lang F.B.F."/>
            <person name="Roger A.J."/>
            <person name="Ruiz-Trillo I."/>
            <person name="Lander E."/>
            <person name="Nusbaum C."/>
        </authorList>
    </citation>
    <scope>NUCLEOTIDE SEQUENCE [LARGE SCALE GENOMIC DNA]</scope>
    <source>
        <strain evidence="3">ATCC 38327</strain>
    </source>
</reference>
<dbReference type="EMBL" id="GG745352">
    <property type="protein sequence ID" value="KNE67121.1"/>
    <property type="molecule type" value="Genomic_DNA"/>
</dbReference>
<evidence type="ECO:0000313" key="3">
    <source>
        <dbReference type="Proteomes" id="UP000054350"/>
    </source>
</evidence>
<reference evidence="2 3" key="1">
    <citation type="submission" date="2009-11" db="EMBL/GenBank/DDBJ databases">
        <title>Annotation of Allomyces macrogynus ATCC 38327.</title>
        <authorList>
            <consortium name="The Broad Institute Genome Sequencing Platform"/>
            <person name="Russ C."/>
            <person name="Cuomo C."/>
            <person name="Burger G."/>
            <person name="Gray M.W."/>
            <person name="Holland P.W.H."/>
            <person name="King N."/>
            <person name="Lang F.B.F."/>
            <person name="Roger A.J."/>
            <person name="Ruiz-Trillo I."/>
            <person name="Young S.K."/>
            <person name="Zeng Q."/>
            <person name="Gargeya S."/>
            <person name="Fitzgerald M."/>
            <person name="Haas B."/>
            <person name="Abouelleil A."/>
            <person name="Alvarado L."/>
            <person name="Arachchi H.M."/>
            <person name="Berlin A."/>
            <person name="Chapman S.B."/>
            <person name="Gearin G."/>
            <person name="Goldberg J."/>
            <person name="Griggs A."/>
            <person name="Gujja S."/>
            <person name="Hansen M."/>
            <person name="Heiman D."/>
            <person name="Howarth C."/>
            <person name="Larimer J."/>
            <person name="Lui A."/>
            <person name="MacDonald P.J.P."/>
            <person name="McCowen C."/>
            <person name="Montmayeur A."/>
            <person name="Murphy C."/>
            <person name="Neiman D."/>
            <person name="Pearson M."/>
            <person name="Priest M."/>
            <person name="Roberts A."/>
            <person name="Saif S."/>
            <person name="Shea T."/>
            <person name="Sisk P."/>
            <person name="Stolte C."/>
            <person name="Sykes S."/>
            <person name="Wortman J."/>
            <person name="Nusbaum C."/>
            <person name="Birren B."/>
        </authorList>
    </citation>
    <scope>NUCLEOTIDE SEQUENCE [LARGE SCALE GENOMIC DNA]</scope>
    <source>
        <strain evidence="2 3">ATCC 38327</strain>
    </source>
</reference>
<sequence>MDSMMKNNYPSHKLQNQLLSSRVVAKRAQELSPLLLGDKRARAGVHVPHRRRPCTRPQHIGRDRCQVDVQGRQMHVPINRNQTVALNHDASSHAQPTEPRQMHSQTRQPSVCDPLTERDIERLEPRTEGRCEIVQRRIIRSRRVRERQRPQVRNRST</sequence>
<protein>
    <submittedName>
        <fullName evidence="2">Uncharacterized protein</fullName>
    </submittedName>
</protein>
<dbReference type="Proteomes" id="UP000054350">
    <property type="component" value="Unassembled WGS sequence"/>
</dbReference>
<dbReference type="AlphaFoldDB" id="A0A0L0SXA6"/>
<dbReference type="VEuPathDB" id="FungiDB:AMAG_19654"/>
<gene>
    <name evidence="2" type="ORF">AMAG_19654</name>
</gene>
<keyword evidence="3" id="KW-1185">Reference proteome</keyword>
<name>A0A0L0SXA6_ALLM3</name>
<accession>A0A0L0SXA6</accession>